<reference evidence="2 4" key="1">
    <citation type="submission" date="2015-09" db="EMBL/GenBank/DDBJ databases">
        <title>Genome announcement of multiple Pseudomonas syringae strains.</title>
        <authorList>
            <person name="Thakur S."/>
            <person name="Wang P.W."/>
            <person name="Gong Y."/>
            <person name="Weir B.S."/>
            <person name="Guttman D.S."/>
        </authorList>
    </citation>
    <scope>NUCLEOTIDE SEQUENCE [LARGE SCALE GENOMIC DNA]</scope>
    <source>
        <strain evidence="2 4">ICMP4091</strain>
    </source>
</reference>
<gene>
    <name evidence="2" type="ORF">ALO44_03904</name>
    <name evidence="3" type="ORF">RA271_22760</name>
</gene>
<feature type="region of interest" description="Disordered" evidence="1">
    <location>
        <begin position="16"/>
        <end position="42"/>
    </location>
</feature>
<dbReference type="GeneID" id="96221870"/>
<reference evidence="3 5" key="2">
    <citation type="submission" date="2023-08" db="EMBL/GenBank/DDBJ databases">
        <title>Genomic and mutational analysis of Pseudomonas syringae pv. tagetis EB037 pathogenicity on sunflower.</title>
        <authorList>
            <person name="Maul J.E."/>
        </authorList>
    </citation>
    <scope>NUCLEOTIDE SEQUENCE [LARGE SCALE GENOMIC DNA]</scope>
    <source>
        <strain evidence="3 5">EB037_T1</strain>
    </source>
</reference>
<feature type="compositionally biased region" description="Basic and acidic residues" evidence="1">
    <location>
        <begin position="16"/>
        <end position="29"/>
    </location>
</feature>
<dbReference type="AlphaFoldDB" id="A0A0Q0EC20"/>
<name>A0A0Q0EC20_9PSED</name>
<evidence type="ECO:0000256" key="1">
    <source>
        <dbReference type="SAM" id="MobiDB-lite"/>
    </source>
</evidence>
<organism evidence="2 4">
    <name type="scientific">Pseudomonas syringae pv. tagetis</name>
    <dbReference type="NCBI Taxonomy" id="129140"/>
    <lineage>
        <taxon>Bacteria</taxon>
        <taxon>Pseudomonadati</taxon>
        <taxon>Pseudomonadota</taxon>
        <taxon>Gammaproteobacteria</taxon>
        <taxon>Pseudomonadales</taxon>
        <taxon>Pseudomonadaceae</taxon>
        <taxon>Pseudomonas</taxon>
    </lineage>
</organism>
<evidence type="ECO:0000313" key="2">
    <source>
        <dbReference type="EMBL" id="KPY83828.1"/>
    </source>
</evidence>
<dbReference type="PATRIC" id="fig|129140.3.peg.5083"/>
<protein>
    <submittedName>
        <fullName evidence="2">Uncharacterized protein</fullName>
    </submittedName>
</protein>
<dbReference type="RefSeq" id="WP_267898493.1">
    <property type="nucleotide sequence ID" value="NZ_CP092923.1"/>
</dbReference>
<evidence type="ECO:0000313" key="4">
    <source>
        <dbReference type="Proteomes" id="UP000050474"/>
    </source>
</evidence>
<dbReference type="STRING" id="129140.ALO44_03904"/>
<proteinExistence type="predicted"/>
<comment type="caution">
    <text evidence="2">The sequence shown here is derived from an EMBL/GenBank/DDBJ whole genome shotgun (WGS) entry which is preliminary data.</text>
</comment>
<evidence type="ECO:0000313" key="3">
    <source>
        <dbReference type="EMBL" id="MFH7517988.1"/>
    </source>
</evidence>
<keyword evidence="5" id="KW-1185">Reference proteome</keyword>
<sequence length="42" mass="4812">MGKKIYTKDVIDSTNRDLLKTSPKPEQKAQRTVTLPAPREKK</sequence>
<evidence type="ECO:0000313" key="5">
    <source>
        <dbReference type="Proteomes" id="UP001610657"/>
    </source>
</evidence>
<dbReference type="Proteomes" id="UP001610657">
    <property type="component" value="Unassembled WGS sequence"/>
</dbReference>
<dbReference type="Proteomes" id="UP000050474">
    <property type="component" value="Unassembled WGS sequence"/>
</dbReference>
<dbReference type="EMBL" id="JAVCQK010000020">
    <property type="protein sequence ID" value="MFH7517988.1"/>
    <property type="molecule type" value="Genomic_DNA"/>
</dbReference>
<accession>A0A0Q0EC20</accession>
<dbReference type="EMBL" id="LJRM01000139">
    <property type="protein sequence ID" value="KPY83828.1"/>
    <property type="molecule type" value="Genomic_DNA"/>
</dbReference>